<dbReference type="InterPro" id="IPR045584">
    <property type="entry name" value="Pilin-like"/>
</dbReference>
<keyword evidence="3" id="KW-1185">Reference proteome</keyword>
<sequence>MKKGFTLIELILVIVIMAIVSIITLNLTLTIYRNYVQSEVASRLAQQADLALDIIARRLDYRIKDSVIARKSSDLKFISIDDTSLNDEYDILEFIPYAHEAFDLGIYSGVIDLSASNRSNIVTPNSELGELKQLFSDLSIDNNAKNQSHIAVFLKNIYEYYNIQDGFGFAYTGKHRFQSPVLSYGSSGTRFSWTTDGGYSNATPKEISEQYHIAYNTYAVKIEEVATRTGSNKDFDLYLYTDYRPWNNHNPFAANQAVVRKSLLAQNVSSFRFRGDNGMVFLKLCLRDNKQQRRSMARGGKEFSVCRTKAVY</sequence>
<keyword evidence="1" id="KW-0472">Membrane</keyword>
<evidence type="ECO:0000313" key="3">
    <source>
        <dbReference type="Proteomes" id="UP001173801"/>
    </source>
</evidence>
<organism evidence="2 3">
    <name type="scientific">Campylobacter gastrosuis</name>
    <dbReference type="NCBI Taxonomy" id="2974576"/>
    <lineage>
        <taxon>Bacteria</taxon>
        <taxon>Pseudomonadati</taxon>
        <taxon>Campylobacterota</taxon>
        <taxon>Epsilonproteobacteria</taxon>
        <taxon>Campylobacterales</taxon>
        <taxon>Campylobacteraceae</taxon>
        <taxon>Campylobacter</taxon>
    </lineage>
</organism>
<reference evidence="2" key="2">
    <citation type="journal article" date="2023" name="Microorganisms">
        <title>Isolation and Genomic Characteristics of Cat-Borne Campylobacter felis sp. nov. and Sheep-Borne Campylobacter ovis sp. nov.</title>
        <authorList>
            <person name="Wang H."/>
            <person name="Li Y."/>
            <person name="Gu Y."/>
            <person name="Zhou G."/>
            <person name="Chen X."/>
            <person name="Zhang X."/>
            <person name="Shao Z."/>
            <person name="Zhang J."/>
            <person name="Zhang M."/>
        </authorList>
    </citation>
    <scope>NUCLEOTIDE SEQUENCE</scope>
    <source>
        <strain evidence="2">PS10</strain>
    </source>
</reference>
<protein>
    <submittedName>
        <fullName evidence="2">Type II secretion system GspH family protein</fullName>
    </submittedName>
</protein>
<dbReference type="InterPro" id="IPR012902">
    <property type="entry name" value="N_methyl_site"/>
</dbReference>
<dbReference type="RefSeq" id="WP_284937825.1">
    <property type="nucleotide sequence ID" value="NZ_JANURM010000008.1"/>
</dbReference>
<feature type="transmembrane region" description="Helical" evidence="1">
    <location>
        <begin position="7"/>
        <end position="32"/>
    </location>
</feature>
<gene>
    <name evidence="2" type="ORF">NYG85_07310</name>
</gene>
<accession>A0ABT7HQQ2</accession>
<evidence type="ECO:0000313" key="2">
    <source>
        <dbReference type="EMBL" id="MDL0089169.1"/>
    </source>
</evidence>
<name>A0ABT7HQQ2_9BACT</name>
<comment type="caution">
    <text evidence="2">The sequence shown here is derived from an EMBL/GenBank/DDBJ whole genome shotgun (WGS) entry which is preliminary data.</text>
</comment>
<dbReference type="EMBL" id="JANURM010000008">
    <property type="protein sequence ID" value="MDL0089169.1"/>
    <property type="molecule type" value="Genomic_DNA"/>
</dbReference>
<reference evidence="2" key="1">
    <citation type="submission" date="2022-08" db="EMBL/GenBank/DDBJ databases">
        <authorList>
            <person name="Wang H."/>
        </authorList>
    </citation>
    <scope>NUCLEOTIDE SEQUENCE</scope>
    <source>
        <strain evidence="2">PS10</strain>
    </source>
</reference>
<dbReference type="PROSITE" id="PS00409">
    <property type="entry name" value="PROKAR_NTER_METHYL"/>
    <property type="match status" value="1"/>
</dbReference>
<evidence type="ECO:0000256" key="1">
    <source>
        <dbReference type="SAM" id="Phobius"/>
    </source>
</evidence>
<dbReference type="Proteomes" id="UP001173801">
    <property type="component" value="Unassembled WGS sequence"/>
</dbReference>
<keyword evidence="1" id="KW-0812">Transmembrane</keyword>
<dbReference type="NCBIfam" id="TIGR02532">
    <property type="entry name" value="IV_pilin_GFxxxE"/>
    <property type="match status" value="1"/>
</dbReference>
<proteinExistence type="predicted"/>
<keyword evidence="1" id="KW-1133">Transmembrane helix</keyword>
<dbReference type="SUPFAM" id="SSF54523">
    <property type="entry name" value="Pili subunits"/>
    <property type="match status" value="1"/>
</dbReference>
<dbReference type="Pfam" id="PF07963">
    <property type="entry name" value="N_methyl"/>
    <property type="match status" value="1"/>
</dbReference>